<proteinExistence type="inferred from homology"/>
<dbReference type="SUPFAM" id="SSF51161">
    <property type="entry name" value="Trimeric LpxA-like enzymes"/>
    <property type="match status" value="1"/>
</dbReference>
<dbReference type="Pfam" id="PF00132">
    <property type="entry name" value="Hexapep"/>
    <property type="match status" value="1"/>
</dbReference>
<dbReference type="GO" id="GO:0016779">
    <property type="term" value="F:nucleotidyltransferase activity"/>
    <property type="evidence" value="ECO:0007669"/>
    <property type="project" value="UniProtKB-ARBA"/>
</dbReference>
<evidence type="ECO:0000313" key="5">
    <source>
        <dbReference type="EMBL" id="OGY47903.1"/>
    </source>
</evidence>
<gene>
    <name evidence="5" type="ORF">A3J62_00800</name>
</gene>
<protein>
    <recommendedName>
        <fullName evidence="7">Glucose-1-phosphate thymidylyltransferase</fullName>
    </recommendedName>
</protein>
<sequence>MKVILFEDKKIEDLHPITLTRPGFDILCGGVTLIELLRQQFKPAKIDFLVRDYLKKICHQRYRPFLKPDSEILFLDSCLVPSFEMIKFLAKKVAVDKSVVFKNKNQILGAYLGLKEFSFRPDKIKRLKFLEVEKFLSGLKLKIEKVNWKTFEHPWDVITYNEEILPENLKYISSKLKEIKPKVFIGKNVKIEEYVSFNSADGPIVIDDNTWIKSMSVLCGPIYIGKNCIINSHAEIKHSACIGEVCKVGGEVEVSVFQGYSNKQHLGFLGSSYIGSWINIGAGTTNSDLKNTYSTVKMLGYDTKKKFLGCIIGDYSKTSINTSIFTGKVIGVNSFLYGTIDNDVPSFTNSGSQFDVPIEFLLAAAIKVQKAMMQRRKIKQTAADIKLLKDIFEFTKKERKQANVKQGKLFFNNK</sequence>
<dbReference type="InterPro" id="IPR001451">
    <property type="entry name" value="Hexapep"/>
</dbReference>
<comment type="similarity">
    <text evidence="2">In the N-terminal section; belongs to the N-acetylglucosamine-1-phosphate uridyltransferase family.</text>
</comment>
<organism evidence="5 6">
    <name type="scientific">Candidatus Buchananbacteria bacterium RIFCSPHIGHO2_02_FULL_38_8</name>
    <dbReference type="NCBI Taxonomy" id="1797538"/>
    <lineage>
        <taxon>Bacteria</taxon>
        <taxon>Candidatus Buchananiibacteriota</taxon>
    </lineage>
</organism>
<dbReference type="Proteomes" id="UP000178747">
    <property type="component" value="Unassembled WGS sequence"/>
</dbReference>
<evidence type="ECO:0000256" key="3">
    <source>
        <dbReference type="ARBA" id="ARBA00022679"/>
    </source>
</evidence>
<reference evidence="5 6" key="1">
    <citation type="journal article" date="2016" name="Nat. Commun.">
        <title>Thousands of microbial genomes shed light on interconnected biogeochemical processes in an aquifer system.</title>
        <authorList>
            <person name="Anantharaman K."/>
            <person name="Brown C.T."/>
            <person name="Hug L.A."/>
            <person name="Sharon I."/>
            <person name="Castelle C.J."/>
            <person name="Probst A.J."/>
            <person name="Thomas B.C."/>
            <person name="Singh A."/>
            <person name="Wilkins M.J."/>
            <person name="Karaoz U."/>
            <person name="Brodie E.L."/>
            <person name="Williams K.H."/>
            <person name="Hubbard S.S."/>
            <person name="Banfield J.F."/>
        </authorList>
    </citation>
    <scope>NUCLEOTIDE SEQUENCE [LARGE SCALE GENOMIC DNA]</scope>
</reference>
<keyword evidence="3" id="KW-0808">Transferase</keyword>
<comment type="caution">
    <text evidence="5">The sequence shown here is derived from an EMBL/GenBank/DDBJ whole genome shotgun (WGS) entry which is preliminary data.</text>
</comment>
<dbReference type="InterPro" id="IPR050065">
    <property type="entry name" value="GlmU-like"/>
</dbReference>
<dbReference type="InterPro" id="IPR011004">
    <property type="entry name" value="Trimer_LpxA-like_sf"/>
</dbReference>
<evidence type="ECO:0000313" key="6">
    <source>
        <dbReference type="Proteomes" id="UP000178747"/>
    </source>
</evidence>
<evidence type="ECO:0000256" key="2">
    <source>
        <dbReference type="ARBA" id="ARBA00007947"/>
    </source>
</evidence>
<dbReference type="PANTHER" id="PTHR43584">
    <property type="entry name" value="NUCLEOTIDYL TRANSFERASE"/>
    <property type="match status" value="1"/>
</dbReference>
<accession>A0A1G1Y6D6</accession>
<dbReference type="InterPro" id="IPR023917">
    <property type="entry name" value="Bifunctiontional_GlmU_bac-type"/>
</dbReference>
<dbReference type="Pfam" id="PF13562">
    <property type="entry name" value="NTP_transf_4"/>
    <property type="match status" value="1"/>
</dbReference>
<dbReference type="PANTHER" id="PTHR43584:SF9">
    <property type="entry name" value="TRANSFERASE HEXAPEPTIDE REPEAT CONTAINING PROTEIN"/>
    <property type="match status" value="1"/>
</dbReference>
<dbReference type="GO" id="GO:0016746">
    <property type="term" value="F:acyltransferase activity"/>
    <property type="evidence" value="ECO:0007669"/>
    <property type="project" value="UniProtKB-KW"/>
</dbReference>
<comment type="similarity">
    <text evidence="1">In the C-terminal section; belongs to the transferase hexapeptide repeat family.</text>
</comment>
<dbReference type="EMBL" id="MHIH01000008">
    <property type="protein sequence ID" value="OGY47903.1"/>
    <property type="molecule type" value="Genomic_DNA"/>
</dbReference>
<dbReference type="NCBIfam" id="TIGR03991">
    <property type="entry name" value="alt_bact_glmU"/>
    <property type="match status" value="1"/>
</dbReference>
<evidence type="ECO:0000256" key="4">
    <source>
        <dbReference type="ARBA" id="ARBA00023315"/>
    </source>
</evidence>
<dbReference type="AlphaFoldDB" id="A0A1G1Y6D6"/>
<name>A0A1G1Y6D6_9BACT</name>
<evidence type="ECO:0000256" key="1">
    <source>
        <dbReference type="ARBA" id="ARBA00007707"/>
    </source>
</evidence>
<keyword evidence="4" id="KW-0012">Acyltransferase</keyword>
<dbReference type="Gene3D" id="2.160.10.10">
    <property type="entry name" value="Hexapeptide repeat proteins"/>
    <property type="match status" value="1"/>
</dbReference>
<evidence type="ECO:0008006" key="7">
    <source>
        <dbReference type="Google" id="ProtNLM"/>
    </source>
</evidence>